<evidence type="ECO:0000259" key="1">
    <source>
        <dbReference type="Pfam" id="PF01738"/>
    </source>
</evidence>
<dbReference type="RefSeq" id="WP_130608934.1">
    <property type="nucleotide sequence ID" value="NZ_AP019368.1"/>
</dbReference>
<evidence type="ECO:0000313" key="3">
    <source>
        <dbReference type="Proteomes" id="UP000291236"/>
    </source>
</evidence>
<feature type="domain" description="Dienelactone hydrolase" evidence="1">
    <location>
        <begin position="61"/>
        <end position="282"/>
    </location>
</feature>
<dbReference type="InterPro" id="IPR029058">
    <property type="entry name" value="AB_hydrolase_fold"/>
</dbReference>
<proteinExistence type="predicted"/>
<dbReference type="GO" id="GO:0016787">
    <property type="term" value="F:hydrolase activity"/>
    <property type="evidence" value="ECO:0007669"/>
    <property type="project" value="UniProtKB-KW"/>
</dbReference>
<dbReference type="Proteomes" id="UP000291236">
    <property type="component" value="Chromosome"/>
</dbReference>
<sequence>MTDQNEIGKDGQIDRREFVVKTALTTGFALAVMPIAHSAISTNLSGIEASDVLVPVGKDKIPAYQVIPTGNGPFPVLVVCHEIFGLHEHIRDVCRRFAKEGFFVIAPNLYYRQGDVTKLNDIQEIMAKVVSKVTTAQVNADLDATLNFITASKKANLTQKNIVGFCWGGKTVWLYARHNPEIKTGIAFYGPLSSKSAVQPQSAIDIAPELKVPVLGLYGGKDKYITWDHVAQMQKELDKGKSGSKIIVYPEADHGFFADYRESYNKKAATEALEQLILWVRKHKGR</sequence>
<dbReference type="InterPro" id="IPR002925">
    <property type="entry name" value="Dienelactn_hydro"/>
</dbReference>
<keyword evidence="3" id="KW-1185">Reference proteome</keyword>
<dbReference type="PANTHER" id="PTHR46623:SF6">
    <property type="entry name" value="ALPHA_BETA-HYDROLASES SUPERFAMILY PROTEIN"/>
    <property type="match status" value="1"/>
</dbReference>
<protein>
    <submittedName>
        <fullName evidence="2">Dienelactone hydrolase family protein</fullName>
    </submittedName>
</protein>
<dbReference type="EMBL" id="AP019368">
    <property type="protein sequence ID" value="BBH53323.1"/>
    <property type="molecule type" value="Genomic_DNA"/>
</dbReference>
<accession>A0A4P2VJE2</accession>
<dbReference type="OrthoDB" id="9787933at2"/>
<dbReference type="Gene3D" id="3.40.50.1820">
    <property type="entry name" value="alpha/beta hydrolase"/>
    <property type="match status" value="1"/>
</dbReference>
<dbReference type="AlphaFoldDB" id="A0A4P2VJE2"/>
<organism evidence="2 3">
    <name type="scientific">Fluviispira sanaruensis</name>
    <dbReference type="NCBI Taxonomy" id="2493639"/>
    <lineage>
        <taxon>Bacteria</taxon>
        <taxon>Pseudomonadati</taxon>
        <taxon>Bdellovibrionota</taxon>
        <taxon>Oligoflexia</taxon>
        <taxon>Silvanigrellales</taxon>
        <taxon>Silvanigrellaceae</taxon>
        <taxon>Fluviispira</taxon>
    </lineage>
</organism>
<name>A0A4P2VJE2_FLUSA</name>
<gene>
    <name evidence="2" type="ORF">JCM31447_17660</name>
</gene>
<dbReference type="SUPFAM" id="SSF53474">
    <property type="entry name" value="alpha/beta-Hydrolases"/>
    <property type="match status" value="1"/>
</dbReference>
<dbReference type="InterPro" id="IPR051049">
    <property type="entry name" value="Dienelactone_hydrolase-like"/>
</dbReference>
<dbReference type="KEGG" id="sbf:JCM31447_17660"/>
<keyword evidence="2" id="KW-0378">Hydrolase</keyword>
<reference evidence="2 3" key="1">
    <citation type="submission" date="2018-12" db="EMBL/GenBank/DDBJ databases">
        <title>Rubrispira sanarue gen. nov., sp., nov., a member of the order Silvanigrellales, isolated from a brackish lake in Hamamatsu Japan.</title>
        <authorList>
            <person name="Maejima Y."/>
            <person name="Iino T."/>
            <person name="Muraguchi Y."/>
            <person name="Fukuda K."/>
            <person name="Nojiri H."/>
            <person name="Ohkuma M."/>
            <person name="Moriuchi R."/>
            <person name="Dohra H."/>
            <person name="Kimbara K."/>
            <person name="Shintani M."/>
        </authorList>
    </citation>
    <scope>NUCLEOTIDE SEQUENCE [LARGE SCALE GENOMIC DNA]</scope>
    <source>
        <strain evidence="2 3">RF1110005</strain>
    </source>
</reference>
<dbReference type="Pfam" id="PF01738">
    <property type="entry name" value="DLH"/>
    <property type="match status" value="1"/>
</dbReference>
<dbReference type="PANTHER" id="PTHR46623">
    <property type="entry name" value="CARBOXYMETHYLENEBUTENOLIDASE-RELATED"/>
    <property type="match status" value="1"/>
</dbReference>
<evidence type="ECO:0000313" key="2">
    <source>
        <dbReference type="EMBL" id="BBH53323.1"/>
    </source>
</evidence>